<dbReference type="Proteomes" id="UP001194696">
    <property type="component" value="Unassembled WGS sequence"/>
</dbReference>
<keyword evidence="4" id="KW-1185">Reference proteome</keyword>
<dbReference type="EMBL" id="JAAAIM010000664">
    <property type="protein sequence ID" value="KAG0285467.1"/>
    <property type="molecule type" value="Genomic_DNA"/>
</dbReference>
<protein>
    <recommendedName>
        <fullName evidence="2">AB hydrolase-1 domain-containing protein</fullName>
    </recommendedName>
</protein>
<name>A0ABQ7JWF4_9FUNG</name>
<evidence type="ECO:0000256" key="1">
    <source>
        <dbReference type="SAM" id="MobiDB-lite"/>
    </source>
</evidence>
<dbReference type="InterPro" id="IPR029058">
    <property type="entry name" value="AB_hydrolase_fold"/>
</dbReference>
<dbReference type="SUPFAM" id="SSF53474">
    <property type="entry name" value="alpha/beta-Hydrolases"/>
    <property type="match status" value="1"/>
</dbReference>
<reference evidence="3 4" key="1">
    <citation type="journal article" date="2020" name="Fungal Divers.">
        <title>Resolving the Mortierellaceae phylogeny through synthesis of multi-gene phylogenetics and phylogenomics.</title>
        <authorList>
            <person name="Vandepol N."/>
            <person name="Liber J."/>
            <person name="Desiro A."/>
            <person name="Na H."/>
            <person name="Kennedy M."/>
            <person name="Barry K."/>
            <person name="Grigoriev I.V."/>
            <person name="Miller A.N."/>
            <person name="O'Donnell K."/>
            <person name="Stajich J.E."/>
            <person name="Bonito G."/>
        </authorList>
    </citation>
    <scope>NUCLEOTIDE SEQUENCE [LARGE SCALE GENOMIC DNA]</scope>
    <source>
        <strain evidence="3 4">AD045</strain>
    </source>
</reference>
<comment type="caution">
    <text evidence="3">The sequence shown here is derived from an EMBL/GenBank/DDBJ whole genome shotgun (WGS) entry which is preliminary data.</text>
</comment>
<feature type="domain" description="AB hydrolase-1" evidence="2">
    <location>
        <begin position="141"/>
        <end position="249"/>
    </location>
</feature>
<dbReference type="Gene3D" id="3.40.50.1820">
    <property type="entry name" value="alpha/beta hydrolase"/>
    <property type="match status" value="1"/>
</dbReference>
<evidence type="ECO:0000313" key="4">
    <source>
        <dbReference type="Proteomes" id="UP001194696"/>
    </source>
</evidence>
<feature type="region of interest" description="Disordered" evidence="1">
    <location>
        <begin position="400"/>
        <end position="434"/>
    </location>
</feature>
<feature type="region of interest" description="Disordered" evidence="1">
    <location>
        <begin position="526"/>
        <end position="561"/>
    </location>
</feature>
<feature type="compositionally biased region" description="Low complexity" evidence="1">
    <location>
        <begin position="403"/>
        <end position="413"/>
    </location>
</feature>
<dbReference type="PANTHER" id="PTHR12277:SF81">
    <property type="entry name" value="PROTEIN ABHD13"/>
    <property type="match status" value="1"/>
</dbReference>
<evidence type="ECO:0000313" key="3">
    <source>
        <dbReference type="EMBL" id="KAG0285467.1"/>
    </source>
</evidence>
<dbReference type="PANTHER" id="PTHR12277">
    <property type="entry name" value="ALPHA/BETA HYDROLASE DOMAIN-CONTAINING PROTEIN"/>
    <property type="match status" value="1"/>
</dbReference>
<dbReference type="InterPro" id="IPR000073">
    <property type="entry name" value="AB_hydrolase_1"/>
</dbReference>
<feature type="compositionally biased region" description="Basic and acidic residues" evidence="1">
    <location>
        <begin position="526"/>
        <end position="543"/>
    </location>
</feature>
<organism evidence="3 4">
    <name type="scientific">Linnemannia gamsii</name>
    <dbReference type="NCBI Taxonomy" id="64522"/>
    <lineage>
        <taxon>Eukaryota</taxon>
        <taxon>Fungi</taxon>
        <taxon>Fungi incertae sedis</taxon>
        <taxon>Mucoromycota</taxon>
        <taxon>Mortierellomycotina</taxon>
        <taxon>Mortierellomycetes</taxon>
        <taxon>Mortierellales</taxon>
        <taxon>Mortierellaceae</taxon>
        <taxon>Linnemannia</taxon>
    </lineage>
</organism>
<proteinExistence type="predicted"/>
<gene>
    <name evidence="3" type="ORF">BGZ96_010283</name>
</gene>
<sequence length="590" mass="65836">MILNLLATALVLAILGVVLLLIAYLTSLAILLFVPWTQAYLVFAHWLRLQNPARLLTPEAYTLTPFTTRNIRISTPDGLRLGAWHILPKDTHRTVLEQIRANEPFSPRPQTNEDAYTTSDKVNAATDAIFEDALAAADKVILYFHGQVGDRGTSTRIATYKGIQESMPMAHIITIDCRGYGDSDGFPSEAGFKMDAIAAWSWLTRRIACEKVVIYGHSLGSGIATNLCLHLEEQQLSPLALVLDAAFTSMPDMMTAYRKIPIIQPFARFPFLLNHFKLRLMDRFETLRAVETIQSPLLLIHGDEDADVLISNSHTLFHTALTARRLSTNSKEMTVTEAGEAASAEEEMARAGLELTFQQSHSTGRDAGLLEQKLLQRSALQQDDDLYDGVLRESAILDESRPSSLGSDSGLGSEVTSSRNSHFATSPTSTLREPDEDLVSLKEGFIKTNGYANGYGQDHGHGPCHTVQLDFPREGSLEYNQEYQIGFLTVQYACHSNCMDFAIAKEVLGTFLTTVENWRQARRPSFRVDNRDKDDGGNDEGARTRTRTTMSQKEMKKRKERLVEQQDLAKMLCRDKIGYVDQSEVPEVVE</sequence>
<feature type="compositionally biased region" description="Polar residues" evidence="1">
    <location>
        <begin position="414"/>
        <end position="431"/>
    </location>
</feature>
<dbReference type="Pfam" id="PF00561">
    <property type="entry name" value="Abhydrolase_1"/>
    <property type="match status" value="1"/>
</dbReference>
<accession>A0ABQ7JWF4</accession>
<evidence type="ECO:0000259" key="2">
    <source>
        <dbReference type="Pfam" id="PF00561"/>
    </source>
</evidence>